<feature type="compositionally biased region" description="Basic and acidic residues" evidence="6">
    <location>
        <begin position="1068"/>
        <end position="1086"/>
    </location>
</feature>
<feature type="region of interest" description="Disordered" evidence="6">
    <location>
        <begin position="1392"/>
        <end position="1422"/>
    </location>
</feature>
<feature type="coiled-coil region" evidence="5">
    <location>
        <begin position="476"/>
        <end position="503"/>
    </location>
</feature>
<dbReference type="PANTHER" id="PTHR21676">
    <property type="entry name" value="PROTEIN STUM"/>
    <property type="match status" value="1"/>
</dbReference>
<sequence length="1591" mass="177517">MPRCASEFQLCPLGGTVAQALVGAAPRVRYDHSVAHYKFDDCSSNHNNASENPSNSDKNQELPESSWKTDSNIEHRFGNRQLKYNHTPTRCYSKSRNDSRPASVEGGTENNNQASLDSHDDSWSAGSCSNDSNSTLEFDEVEPDEENVTVQFSLKFDGDRPVLSSPKFILKESILEVEMETEKTEVQLSPVKPKACSISDEEDSDLESKTVIVVPLKSPKNAEQLRVLPTSFSSQILPKSLEGCKPKSLKEDRKQEFLEEDIKPKSVVEDFKPKSQEGDRRPKSLEEDRKPKSVEEDFKPKSQEDRKPKSLEEDRKPKSQEEGDRRPKSLEEERKPKSQEEGDRKPKSLEGNPESKTLDGDRMPSLDVKNSEWTVKLGRSDAEIKESTENLLLSQIASKSSNDQRVNASLKSEIQAKFSIYEGQISHHDTTNHEVGGRDVPSHELEKNESSCVRLDKSSPEHSAGPQILEYSKSDANTLEKTVQAKKSELTQINREVKLLQKKSNSARPNSLFPGRKNTPHVPASARITKGEKELVYLPGRSLYNSRVGSVSKHNSLAGSRVSLNNSRNNLSGSLISLADRSRTGITDSRLSRRRSLEKKYVPKIRALSTSPQPSIASLRRKKARKISLENISKRRENISRERSLSRSIERDQNPARAETPKIARKLRTPKSVPSAKAKRAGLATAPVLKNPRTRPLISHRSSSNTSRRPKPFRKSSPSPERSKRSSTARSVSRRSPLTRRSTTARESRSRSVRSSKPRLKEPLSRSLSEVSMKTPQKETMTKRTRSLSTRRKSNPKKYELKVECEPAEPLQRKTSFNLDLVKNVADKFKRNEAAALKTSEQYRDLSDNAVNSRISQLAYRPLDSHFEENILLGEPYPSRAGTMPIRGVNGSTQAFDLPQHYNTLKHSRGYQNVNQVTYNNDYRGGYRYQPYRMSLGAWFQKWNPFRYLFGGQRQYPTRMGPIRNRDQGRSRPEFENLVPRKYPHQLSRTNSSNQIFIQDPKNRDRILIAEEVGLVYGDPREIYAREKKKTENAKGFLATLRKSSLEKKEAKAAAEKEKNKKKSATKAQERKSRFGFSRRSDELAGRKTPKNKSIQPRKNIGARSAKPKTKKKVRLTLTDLAKRVKENSKTLTNNKSVTKRAKFATEGKLSGFQNVAATAFRNKNIFGRKLTNLGPDGTPKSILRGPPNQQYPTDPTAVRPVHFRPGTIPSVNEIPRYARGSAQQILQPSLPPQPNQVRLDAMALNTMANENRGQFFGRLHSGLTRRQAEENGRSHITAPDPPSRVPEPSPQGMGGRNFPLALPSSSRFPHPPAVPKLSTSEDMASPLLPSHSSHITVPERTDRVPDPAPQGVWGRKFPMALPSLPRFPRPAFPQRSTAEDTAITMPPIHTSGPPANAGLLTDSSADSGGPGPPIAGTNKKDPRVPIVLMQGVFNRAAANTSLGRRAALEVERLPLPATLVEPTSKLRGALPVLPPSFASLCLCLNVCLPGLGTILSGWLGLCVGRNRLAAIETPRNQAMSVLITSATGLAQLATVCFFLVGWFWAIAWGLLLVSISQKYLIHTDEHAKTMRGAVGLEMMSLNANPDKSNP</sequence>
<accession>A0A8B7NVT3</accession>
<keyword evidence="3 7" id="KW-1133">Transmembrane helix</keyword>
<name>A0A8B7NVT3_HYAAZ</name>
<dbReference type="GO" id="GO:0071683">
    <property type="term" value="C:sensory dendrite"/>
    <property type="evidence" value="ECO:0007669"/>
    <property type="project" value="TreeGrafter"/>
</dbReference>
<feature type="region of interest" description="Disordered" evidence="6">
    <location>
        <begin position="237"/>
        <end position="383"/>
    </location>
</feature>
<evidence type="ECO:0000256" key="2">
    <source>
        <dbReference type="ARBA" id="ARBA00022692"/>
    </source>
</evidence>
<feature type="region of interest" description="Disordered" evidence="6">
    <location>
        <begin position="1171"/>
        <end position="1213"/>
    </location>
</feature>
<feature type="compositionally biased region" description="Low complexity" evidence="6">
    <location>
        <begin position="715"/>
        <end position="742"/>
    </location>
</feature>
<dbReference type="Proteomes" id="UP000694843">
    <property type="component" value="Unplaced"/>
</dbReference>
<feature type="compositionally biased region" description="Polar residues" evidence="6">
    <location>
        <begin position="44"/>
        <end position="70"/>
    </location>
</feature>
<organism evidence="8 9">
    <name type="scientific">Hyalella azteca</name>
    <name type="common">Amphipod</name>
    <dbReference type="NCBI Taxonomy" id="294128"/>
    <lineage>
        <taxon>Eukaryota</taxon>
        <taxon>Metazoa</taxon>
        <taxon>Ecdysozoa</taxon>
        <taxon>Arthropoda</taxon>
        <taxon>Crustacea</taxon>
        <taxon>Multicrustacea</taxon>
        <taxon>Malacostraca</taxon>
        <taxon>Eumalacostraca</taxon>
        <taxon>Peracarida</taxon>
        <taxon>Amphipoda</taxon>
        <taxon>Senticaudata</taxon>
        <taxon>Talitrida</taxon>
        <taxon>Talitroidea</taxon>
        <taxon>Hyalellidae</taxon>
        <taxon>Hyalella</taxon>
    </lineage>
</organism>
<feature type="compositionally biased region" description="Basic residues" evidence="6">
    <location>
        <begin position="783"/>
        <end position="796"/>
    </location>
</feature>
<feature type="compositionally biased region" description="Pro residues" evidence="6">
    <location>
        <begin position="1280"/>
        <end position="1290"/>
    </location>
</feature>
<reference evidence="9" key="1">
    <citation type="submission" date="2025-08" db="UniProtKB">
        <authorList>
            <consortium name="RefSeq"/>
        </authorList>
    </citation>
    <scope>IDENTIFICATION</scope>
    <source>
        <tissue evidence="9">Whole organism</tissue>
    </source>
</reference>
<evidence type="ECO:0000256" key="5">
    <source>
        <dbReference type="SAM" id="Coils"/>
    </source>
</evidence>
<feature type="compositionally biased region" description="Basic and acidic residues" evidence="6">
    <location>
        <begin position="242"/>
        <end position="348"/>
    </location>
</feature>
<protein>
    <submittedName>
        <fullName evidence="9">Uncharacterized protein LOC108673692</fullName>
    </submittedName>
</protein>
<feature type="region of interest" description="Disordered" evidence="6">
    <location>
        <begin position="431"/>
        <end position="473"/>
    </location>
</feature>
<keyword evidence="8" id="KW-1185">Reference proteome</keyword>
<feature type="region of interest" description="Disordered" evidence="6">
    <location>
        <begin position="638"/>
        <end position="798"/>
    </location>
</feature>
<feature type="compositionally biased region" description="Basic and acidic residues" evidence="6">
    <location>
        <begin position="1045"/>
        <end position="1059"/>
    </location>
</feature>
<gene>
    <name evidence="9" type="primary">LOC108673692</name>
</gene>
<dbReference type="RefSeq" id="XP_018017041.2">
    <property type="nucleotide sequence ID" value="XM_018161552.2"/>
</dbReference>
<dbReference type="GO" id="GO:0042330">
    <property type="term" value="P:taxis"/>
    <property type="evidence" value="ECO:0007669"/>
    <property type="project" value="TreeGrafter"/>
</dbReference>
<dbReference type="Pfam" id="PF15795">
    <property type="entry name" value="Spec3"/>
    <property type="match status" value="1"/>
</dbReference>
<keyword evidence="4 7" id="KW-0472">Membrane</keyword>
<feature type="region of interest" description="Disordered" evidence="6">
    <location>
        <begin position="42"/>
        <end position="144"/>
    </location>
</feature>
<feature type="compositionally biased region" description="Polar residues" evidence="6">
    <location>
        <begin position="766"/>
        <end position="775"/>
    </location>
</feature>
<feature type="compositionally biased region" description="Basic and acidic residues" evidence="6">
    <location>
        <begin position="638"/>
        <end position="662"/>
    </location>
</feature>
<dbReference type="OrthoDB" id="361532at2759"/>
<feature type="transmembrane region" description="Helical" evidence="7">
    <location>
        <begin position="1530"/>
        <end position="1554"/>
    </location>
</feature>
<dbReference type="GO" id="GO:0016020">
    <property type="term" value="C:membrane"/>
    <property type="evidence" value="ECO:0007669"/>
    <property type="project" value="UniProtKB-SubCell"/>
</dbReference>
<feature type="region of interest" description="Disordered" evidence="6">
    <location>
        <begin position="603"/>
        <end position="622"/>
    </location>
</feature>
<dbReference type="InterPro" id="IPR026673">
    <property type="entry name" value="SPEC3/Stum"/>
</dbReference>
<evidence type="ECO:0000313" key="8">
    <source>
        <dbReference type="Proteomes" id="UP000694843"/>
    </source>
</evidence>
<dbReference type="PANTHER" id="PTHR21676:SF6">
    <property type="entry name" value="PROTEIN STUM"/>
    <property type="match status" value="1"/>
</dbReference>
<evidence type="ECO:0000256" key="4">
    <source>
        <dbReference type="ARBA" id="ARBA00023136"/>
    </source>
</evidence>
<feature type="compositionally biased region" description="Polar residues" evidence="6">
    <location>
        <begin position="124"/>
        <end position="136"/>
    </location>
</feature>
<feature type="compositionally biased region" description="Basic and acidic residues" evidence="6">
    <location>
        <begin position="431"/>
        <end position="460"/>
    </location>
</feature>
<feature type="compositionally biased region" description="Polar residues" evidence="6">
    <location>
        <begin position="82"/>
        <end position="94"/>
    </location>
</feature>
<keyword evidence="2 7" id="KW-0812">Transmembrane</keyword>
<dbReference type="GeneID" id="108673692"/>
<keyword evidence="5" id="KW-0175">Coiled coil</keyword>
<dbReference type="GO" id="GO:0019230">
    <property type="term" value="P:proprioception"/>
    <property type="evidence" value="ECO:0007669"/>
    <property type="project" value="TreeGrafter"/>
</dbReference>
<evidence type="ECO:0000256" key="6">
    <source>
        <dbReference type="SAM" id="MobiDB-lite"/>
    </source>
</evidence>
<evidence type="ECO:0000256" key="1">
    <source>
        <dbReference type="ARBA" id="ARBA00004141"/>
    </source>
</evidence>
<evidence type="ECO:0000256" key="7">
    <source>
        <dbReference type="SAM" id="Phobius"/>
    </source>
</evidence>
<evidence type="ECO:0000313" key="9">
    <source>
        <dbReference type="RefSeq" id="XP_018017041.2"/>
    </source>
</evidence>
<dbReference type="OMA" id="IRIGCTH"/>
<dbReference type="GO" id="GO:0050954">
    <property type="term" value="P:sensory perception of mechanical stimulus"/>
    <property type="evidence" value="ECO:0007669"/>
    <property type="project" value="TreeGrafter"/>
</dbReference>
<comment type="subcellular location">
    <subcellularLocation>
        <location evidence="1">Membrane</location>
        <topology evidence="1">Multi-pass membrane protein</topology>
    </subcellularLocation>
</comment>
<evidence type="ECO:0000256" key="3">
    <source>
        <dbReference type="ARBA" id="ARBA00022989"/>
    </source>
</evidence>
<feature type="region of interest" description="Disordered" evidence="6">
    <location>
        <begin position="1045"/>
        <end position="1112"/>
    </location>
</feature>
<proteinExistence type="predicted"/>
<dbReference type="KEGG" id="hazt:108673692"/>
<feature type="region of interest" description="Disordered" evidence="6">
    <location>
        <begin position="503"/>
        <end position="523"/>
    </location>
</feature>
<feature type="region of interest" description="Disordered" evidence="6">
    <location>
        <begin position="1267"/>
        <end position="1321"/>
    </location>
</feature>